<sequence>MTKVVIIGAGSAMFTKNLVGDLLYYDDMEIDNISLVDIDAEKLAVMEKVTKKIVKQFGRKTVVESSTDRCKVLKDATFVTSTVGVGGVEMYEKDLEIPDKYGLHQCVGDIIGPGGMFRFLRAYPVLLDICKDMERLCPDAYFFNYTNPMAPLCLALNHATSIKVFGFCHNVQSTALQLSAYMGVDRSRVSYWAAGINHMDWFLQLKVDGKDAYPQLKEISKDKEKVKKLWQVEPDYSKYELDPHVRLVDLIRFEVMDNFGKYVSESPFHMGEYCPYFRKNPDMIKEYQVDDRWWLRHEKYTDVYYHKLVGMLESGEDIEVAKTFEYAPEIIHAYVTGKPFRANLNVKNTGLIPNLPADSVVEVACYTDSEGIHPCYVGEIPQQLAALNITNINMHKLMAMAGNEKKLSMIYDAVKMDPLTAAMCTLGQINDMVAELIEANKEYLKDFT</sequence>
<keyword evidence="10" id="KW-0408">Iron</keyword>
<dbReference type="NCBIfam" id="NF011657">
    <property type="entry name" value="PRK15076.1"/>
    <property type="match status" value="1"/>
</dbReference>
<dbReference type="Proteomes" id="UP000002318">
    <property type="component" value="Chromosome"/>
</dbReference>
<accession>E1RC92</accession>
<dbReference type="EMBL" id="CP002116">
    <property type="protein sequence ID" value="ADK79972.1"/>
    <property type="molecule type" value="Genomic_DNA"/>
</dbReference>
<keyword evidence="15" id="KW-1185">Reference proteome</keyword>
<reference evidence="14 15" key="1">
    <citation type="journal article" date="2010" name="Stand. Genomic Sci.">
        <title>Complete genome sequence of Spirochaeta smaragdinae type strain (SEBR 4228).</title>
        <authorList>
            <person name="Mavromatis K."/>
            <person name="Yasawong M."/>
            <person name="Chertkov O."/>
            <person name="Lapidus A."/>
            <person name="Lucas S."/>
            <person name="Nolan M."/>
            <person name="Del Rio T.G."/>
            <person name="Tice H."/>
            <person name="Cheng J.F."/>
            <person name="Pitluck S."/>
            <person name="Liolios K."/>
            <person name="Ivanova N."/>
            <person name="Tapia R."/>
            <person name="Han C."/>
            <person name="Bruce D."/>
            <person name="Goodwin L."/>
            <person name="Pati A."/>
            <person name="Chen A."/>
            <person name="Palaniappan K."/>
            <person name="Land M."/>
            <person name="Hauser L."/>
            <person name="Chang Y.J."/>
            <person name="Jeffries C.D."/>
            <person name="Detter J.C."/>
            <person name="Rohde M."/>
            <person name="Brambilla E."/>
            <person name="Spring S."/>
            <person name="Goker M."/>
            <person name="Sikorski J."/>
            <person name="Woyke T."/>
            <person name="Bristow J."/>
            <person name="Eisen J.A."/>
            <person name="Markowitz V."/>
            <person name="Hugenholtz P."/>
            <person name="Klenk H.P."/>
            <person name="Kyrpides N.C."/>
        </authorList>
    </citation>
    <scope>NUCLEOTIDE SEQUENCE [LARGE SCALE GENOMIC DNA]</scope>
    <source>
        <strain evidence="15">DSM 11293 / JCM 15392 / SEBR 4228</strain>
    </source>
</reference>
<evidence type="ECO:0000256" key="11">
    <source>
        <dbReference type="PIRSR" id="PIRSR601088-4"/>
    </source>
</evidence>
<feature type="binding site" evidence="10">
    <location>
        <position position="168"/>
    </location>
    <ligand>
        <name>Mn(2+)</name>
        <dbReference type="ChEBI" id="CHEBI:29035"/>
    </ligand>
</feature>
<dbReference type="PANTHER" id="PTHR32092">
    <property type="entry name" value="6-PHOSPHO-BETA-GLUCOSIDASE-RELATED"/>
    <property type="match status" value="1"/>
</dbReference>
<dbReference type="RefSeq" id="WP_013253436.1">
    <property type="nucleotide sequence ID" value="NC_014364.1"/>
</dbReference>
<evidence type="ECO:0000259" key="13">
    <source>
        <dbReference type="Pfam" id="PF11975"/>
    </source>
</evidence>
<dbReference type="SUPFAM" id="SSF51735">
    <property type="entry name" value="NAD(P)-binding Rossmann-fold domains"/>
    <property type="match status" value="1"/>
</dbReference>
<dbReference type="STRING" id="573413.Spirs_0837"/>
<dbReference type="SUPFAM" id="SSF56327">
    <property type="entry name" value="LDH C-terminal domain-like"/>
    <property type="match status" value="1"/>
</dbReference>
<keyword evidence="10" id="KW-0533">Nickel</keyword>
<feature type="binding site" evidence="10">
    <location>
        <position position="198"/>
    </location>
    <ligand>
        <name>Mn(2+)</name>
        <dbReference type="ChEBI" id="CHEBI:29035"/>
    </ligand>
</feature>
<dbReference type="InterPro" id="IPR015955">
    <property type="entry name" value="Lactate_DH/Glyco_Ohase_4_C"/>
</dbReference>
<evidence type="ECO:0000256" key="6">
    <source>
        <dbReference type="ARBA" id="ARBA00023211"/>
    </source>
</evidence>
<evidence type="ECO:0000256" key="2">
    <source>
        <dbReference type="ARBA" id="ARBA00010141"/>
    </source>
</evidence>
<keyword evidence="6 10" id="KW-0464">Manganese</keyword>
<dbReference type="CAZy" id="GH4">
    <property type="family name" value="Glycoside Hydrolase Family 4"/>
</dbReference>
<keyword evidence="4 12" id="KW-0378">Hydrolase</keyword>
<comment type="similarity">
    <text evidence="2 12">Belongs to the glycosyl hydrolase 4 family.</text>
</comment>
<dbReference type="GO" id="GO:0046872">
    <property type="term" value="F:metal ion binding"/>
    <property type="evidence" value="ECO:0007669"/>
    <property type="project" value="UniProtKB-KW"/>
</dbReference>
<evidence type="ECO:0000256" key="4">
    <source>
        <dbReference type="ARBA" id="ARBA00022801"/>
    </source>
</evidence>
<evidence type="ECO:0000313" key="14">
    <source>
        <dbReference type="EMBL" id="ADK79972.1"/>
    </source>
</evidence>
<dbReference type="KEGG" id="ssm:Spirs_0837"/>
<feature type="binding site" evidence="9">
    <location>
        <position position="147"/>
    </location>
    <ligand>
        <name>substrate</name>
    </ligand>
</feature>
<proteinExistence type="inferred from homology"/>
<name>E1RC92_SEDSS</name>
<keyword evidence="7" id="KW-0119">Carbohydrate metabolism</keyword>
<dbReference type="HOGENOM" id="CLU_045951_1_1_12"/>
<evidence type="ECO:0000256" key="12">
    <source>
        <dbReference type="RuleBase" id="RU361152"/>
    </source>
</evidence>
<dbReference type="GO" id="GO:0004553">
    <property type="term" value="F:hydrolase activity, hydrolyzing O-glycosyl compounds"/>
    <property type="evidence" value="ECO:0007669"/>
    <property type="project" value="InterPro"/>
</dbReference>
<dbReference type="Pfam" id="PF02056">
    <property type="entry name" value="Glyco_hydro_4"/>
    <property type="match status" value="1"/>
</dbReference>
<dbReference type="InterPro" id="IPR001088">
    <property type="entry name" value="Glyco_hydro_4"/>
</dbReference>
<dbReference type="Pfam" id="PF11975">
    <property type="entry name" value="Glyco_hydro_4C"/>
    <property type="match status" value="1"/>
</dbReference>
<dbReference type="GO" id="GO:0005975">
    <property type="term" value="P:carbohydrate metabolic process"/>
    <property type="evidence" value="ECO:0007669"/>
    <property type="project" value="InterPro"/>
</dbReference>
<dbReference type="GO" id="GO:0016616">
    <property type="term" value="F:oxidoreductase activity, acting on the CH-OH group of donors, NAD or NADP as acceptor"/>
    <property type="evidence" value="ECO:0007669"/>
    <property type="project" value="InterPro"/>
</dbReference>
<protein>
    <submittedName>
        <fullName evidence="14">Glycoside hydrolase family 4</fullName>
    </submittedName>
</protein>
<evidence type="ECO:0000256" key="5">
    <source>
        <dbReference type="ARBA" id="ARBA00023027"/>
    </source>
</evidence>
<dbReference type="AlphaFoldDB" id="E1RC92"/>
<feature type="domain" description="Glycosyl hydrolase family 4 C-terminal" evidence="13">
    <location>
        <begin position="194"/>
        <end position="420"/>
    </location>
</feature>
<dbReference type="InterPro" id="IPR053715">
    <property type="entry name" value="GH4_Enzyme_sf"/>
</dbReference>
<evidence type="ECO:0000256" key="7">
    <source>
        <dbReference type="ARBA" id="ARBA00023277"/>
    </source>
</evidence>
<keyword evidence="8 12" id="KW-0326">Glycosidase</keyword>
<evidence type="ECO:0000256" key="1">
    <source>
        <dbReference type="ARBA" id="ARBA00001936"/>
    </source>
</evidence>
<dbReference type="eggNOG" id="COG1486">
    <property type="taxonomic scope" value="Bacteria"/>
</dbReference>
<dbReference type="InterPro" id="IPR036291">
    <property type="entry name" value="NAD(P)-bd_dom_sf"/>
</dbReference>
<dbReference type="OrthoDB" id="9808275at2"/>
<dbReference type="PANTHER" id="PTHR32092:SF6">
    <property type="entry name" value="ALPHA-GALACTOSIDASE"/>
    <property type="match status" value="1"/>
</dbReference>
<organism evidence="14 15">
    <name type="scientific">Sediminispirochaeta smaragdinae (strain DSM 11293 / JCM 15392 / SEBR 4228)</name>
    <name type="common">Spirochaeta smaragdinae</name>
    <dbReference type="NCBI Taxonomy" id="573413"/>
    <lineage>
        <taxon>Bacteria</taxon>
        <taxon>Pseudomonadati</taxon>
        <taxon>Spirochaetota</taxon>
        <taxon>Spirochaetia</taxon>
        <taxon>Spirochaetales</taxon>
        <taxon>Spirochaetaceae</taxon>
        <taxon>Sediminispirochaeta</taxon>
    </lineage>
</organism>
<keyword evidence="5 12" id="KW-0520">NAD</keyword>
<feature type="site" description="Increases basicity of active site Tyr" evidence="11">
    <location>
        <position position="109"/>
    </location>
</feature>
<dbReference type="InterPro" id="IPR022616">
    <property type="entry name" value="Glyco_hydro_4_C"/>
</dbReference>
<dbReference type="PRINTS" id="PR00732">
    <property type="entry name" value="GLHYDRLASE4"/>
</dbReference>
<evidence type="ECO:0000256" key="10">
    <source>
        <dbReference type="PIRSR" id="PIRSR601088-3"/>
    </source>
</evidence>
<keyword evidence="10" id="KW-0170">Cobalt</keyword>
<comment type="cofactor">
    <cofactor evidence="12">
        <name>NAD(+)</name>
        <dbReference type="ChEBI" id="CHEBI:57540"/>
    </cofactor>
    <text evidence="12">Binds 1 NAD(+) per subunit.</text>
</comment>
<comment type="cofactor">
    <cofactor evidence="1">
        <name>Mn(2+)</name>
        <dbReference type="ChEBI" id="CHEBI:29035"/>
    </cofactor>
</comment>
<keyword evidence="3 10" id="KW-0479">Metal-binding</keyword>
<dbReference type="Gene3D" id="3.90.1820.10">
    <property type="entry name" value="AglA-like glucosidase"/>
    <property type="match status" value="1"/>
</dbReference>
<evidence type="ECO:0000256" key="3">
    <source>
        <dbReference type="ARBA" id="ARBA00022723"/>
    </source>
</evidence>
<gene>
    <name evidence="14" type="ordered locus">Spirs_0837</name>
</gene>
<evidence type="ECO:0000256" key="9">
    <source>
        <dbReference type="PIRSR" id="PIRSR601088-2"/>
    </source>
</evidence>
<evidence type="ECO:0000256" key="8">
    <source>
        <dbReference type="ARBA" id="ARBA00023295"/>
    </source>
</evidence>
<evidence type="ECO:0000313" key="15">
    <source>
        <dbReference type="Proteomes" id="UP000002318"/>
    </source>
</evidence>